<reference evidence="1 2" key="1">
    <citation type="journal article" date="2019" name="Sci. Rep.">
        <title>Orb-weaving spider Araneus ventricosus genome elucidates the spidroin gene catalogue.</title>
        <authorList>
            <person name="Kono N."/>
            <person name="Nakamura H."/>
            <person name="Ohtoshi R."/>
            <person name="Moran D.A.P."/>
            <person name="Shinohara A."/>
            <person name="Yoshida Y."/>
            <person name="Fujiwara M."/>
            <person name="Mori M."/>
            <person name="Tomita M."/>
            <person name="Arakawa K."/>
        </authorList>
    </citation>
    <scope>NUCLEOTIDE SEQUENCE [LARGE SCALE GENOMIC DNA]</scope>
</reference>
<comment type="caution">
    <text evidence="1">The sequence shown here is derived from an EMBL/GenBank/DDBJ whole genome shotgun (WGS) entry which is preliminary data.</text>
</comment>
<gene>
    <name evidence="1" type="ORF">AVEN_263346_1</name>
</gene>
<evidence type="ECO:0008006" key="3">
    <source>
        <dbReference type="Google" id="ProtNLM"/>
    </source>
</evidence>
<dbReference type="InterPro" id="IPR036397">
    <property type="entry name" value="RNaseH_sf"/>
</dbReference>
<dbReference type="EMBL" id="BGPR01000286">
    <property type="protein sequence ID" value="GBM10431.1"/>
    <property type="molecule type" value="Genomic_DNA"/>
</dbReference>
<organism evidence="1 2">
    <name type="scientific">Araneus ventricosus</name>
    <name type="common">Orbweaver spider</name>
    <name type="synonym">Epeira ventricosa</name>
    <dbReference type="NCBI Taxonomy" id="182803"/>
    <lineage>
        <taxon>Eukaryota</taxon>
        <taxon>Metazoa</taxon>
        <taxon>Ecdysozoa</taxon>
        <taxon>Arthropoda</taxon>
        <taxon>Chelicerata</taxon>
        <taxon>Arachnida</taxon>
        <taxon>Araneae</taxon>
        <taxon>Araneomorphae</taxon>
        <taxon>Entelegynae</taxon>
        <taxon>Araneoidea</taxon>
        <taxon>Araneidae</taxon>
        <taxon>Araneus</taxon>
    </lineage>
</organism>
<dbReference type="Gene3D" id="3.30.420.10">
    <property type="entry name" value="Ribonuclease H-like superfamily/Ribonuclease H"/>
    <property type="match status" value="1"/>
</dbReference>
<evidence type="ECO:0000313" key="1">
    <source>
        <dbReference type="EMBL" id="GBM10431.1"/>
    </source>
</evidence>
<protein>
    <recommendedName>
        <fullName evidence="3">Tc1-like transposase DDE domain-containing protein</fullName>
    </recommendedName>
</protein>
<evidence type="ECO:0000313" key="2">
    <source>
        <dbReference type="Proteomes" id="UP000499080"/>
    </source>
</evidence>
<dbReference type="GO" id="GO:0003676">
    <property type="term" value="F:nucleic acid binding"/>
    <property type="evidence" value="ECO:0007669"/>
    <property type="project" value="InterPro"/>
</dbReference>
<keyword evidence="2" id="KW-1185">Reference proteome</keyword>
<sequence length="91" mass="10696">MIRAKISRSSASLIIILQRRGTESDYVDIFANYLYSMVQTLFSFGDAVFQDDNFLIHTDRPIKAWFKEHQDEVIRLPWPSQYPDLNIIESL</sequence>
<accession>A0A4Y2D171</accession>
<dbReference type="AlphaFoldDB" id="A0A4Y2D171"/>
<name>A0A4Y2D171_ARAVE</name>
<proteinExistence type="predicted"/>
<dbReference type="Proteomes" id="UP000499080">
    <property type="component" value="Unassembled WGS sequence"/>
</dbReference>